<keyword evidence="2" id="KW-1185">Reference proteome</keyword>
<sequence>MALEKARVCVTGAGGFVGSWIVKLLLSKDYIVHGTVREPSDEKNAHLYKLEKASENLKLFKADVLDYNSVYSAIVGCTGVFHVASPVPSTTVEVIEPAVKGTLNVLKASVEAKIKRFVFVSSGAAVGLNPSWPKDRVMDETCWSDKEYCRTTKNWYCLSKTEAESEALEFGKRTGLDVVSVCPTLILGPLLQSTLNSSSLVLVKLLNEGYETVENKLRMIVDVRDVAEALLLAYEKPEAEGRYICTAYIIRAQEFVDKVKSIYPNYKYPKNFTEPGEERVLTSEKLQKLGWSYRPLEETFVDSVESYKKAGNLKLRKLTF</sequence>
<accession>A0ACC1ACM3</accession>
<evidence type="ECO:0000313" key="2">
    <source>
        <dbReference type="Proteomes" id="UP001164250"/>
    </source>
</evidence>
<dbReference type="EMBL" id="CM047906">
    <property type="protein sequence ID" value="KAJ0085264.1"/>
    <property type="molecule type" value="Genomic_DNA"/>
</dbReference>
<protein>
    <submittedName>
        <fullName evidence="1">Uncharacterized protein</fullName>
    </submittedName>
</protein>
<dbReference type="Proteomes" id="UP001164250">
    <property type="component" value="Chromosome 10"/>
</dbReference>
<reference evidence="2" key="1">
    <citation type="journal article" date="2023" name="G3 (Bethesda)">
        <title>Genome assembly and association tests identify interacting loci associated with vigor, precocity, and sex in interspecific pistachio rootstocks.</title>
        <authorList>
            <person name="Palmer W."/>
            <person name="Jacygrad E."/>
            <person name="Sagayaradj S."/>
            <person name="Cavanaugh K."/>
            <person name="Han R."/>
            <person name="Bertier L."/>
            <person name="Beede B."/>
            <person name="Kafkas S."/>
            <person name="Golino D."/>
            <person name="Preece J."/>
            <person name="Michelmore R."/>
        </authorList>
    </citation>
    <scope>NUCLEOTIDE SEQUENCE [LARGE SCALE GENOMIC DNA]</scope>
</reference>
<proteinExistence type="predicted"/>
<gene>
    <name evidence="1" type="ORF">Patl1_09335</name>
</gene>
<organism evidence="1 2">
    <name type="scientific">Pistacia atlantica</name>
    <dbReference type="NCBI Taxonomy" id="434234"/>
    <lineage>
        <taxon>Eukaryota</taxon>
        <taxon>Viridiplantae</taxon>
        <taxon>Streptophyta</taxon>
        <taxon>Embryophyta</taxon>
        <taxon>Tracheophyta</taxon>
        <taxon>Spermatophyta</taxon>
        <taxon>Magnoliopsida</taxon>
        <taxon>eudicotyledons</taxon>
        <taxon>Gunneridae</taxon>
        <taxon>Pentapetalae</taxon>
        <taxon>rosids</taxon>
        <taxon>malvids</taxon>
        <taxon>Sapindales</taxon>
        <taxon>Anacardiaceae</taxon>
        <taxon>Pistacia</taxon>
    </lineage>
</organism>
<evidence type="ECO:0000313" key="1">
    <source>
        <dbReference type="EMBL" id="KAJ0085264.1"/>
    </source>
</evidence>
<comment type="caution">
    <text evidence="1">The sequence shown here is derived from an EMBL/GenBank/DDBJ whole genome shotgun (WGS) entry which is preliminary data.</text>
</comment>
<name>A0ACC1ACM3_9ROSI</name>